<comment type="function">
    <text evidence="7">Involved in the heme biosynthesis. Catalyzes the aerobic oxidative decarboxylation of propionate groups of rings A and B of coproporphyrinogen-III to yield the vinyl groups in protoporphyrinogen-IX.</text>
</comment>
<dbReference type="Proteomes" id="UP000190837">
    <property type="component" value="Unassembled WGS sequence"/>
</dbReference>
<feature type="binding site" evidence="7">
    <location>
        <position position="153"/>
    </location>
    <ligand>
        <name>a divalent metal cation</name>
        <dbReference type="ChEBI" id="CHEBI:60240"/>
    </ligand>
</feature>
<evidence type="ECO:0000256" key="2">
    <source>
        <dbReference type="ARBA" id="ARBA00010644"/>
    </source>
</evidence>
<dbReference type="EC" id="1.3.3.3" evidence="7"/>
<evidence type="ECO:0000256" key="1">
    <source>
        <dbReference type="ARBA" id="ARBA00005168"/>
    </source>
</evidence>
<dbReference type="PIRSF" id="PIRSF000166">
    <property type="entry name" value="Coproporphyri_ox"/>
    <property type="match status" value="1"/>
</dbReference>
<dbReference type="SUPFAM" id="SSF102886">
    <property type="entry name" value="Coproporphyrinogen III oxidase"/>
    <property type="match status" value="1"/>
</dbReference>
<accession>A0A1C3H5M8</accession>
<organism evidence="8 9">
    <name type="scientific">Cardiobacterium hominis</name>
    <dbReference type="NCBI Taxonomy" id="2718"/>
    <lineage>
        <taxon>Bacteria</taxon>
        <taxon>Pseudomonadati</taxon>
        <taxon>Pseudomonadota</taxon>
        <taxon>Gammaproteobacteria</taxon>
        <taxon>Cardiobacteriales</taxon>
        <taxon>Cardiobacteriaceae</taxon>
        <taxon>Cardiobacterium</taxon>
    </lineage>
</organism>
<dbReference type="GO" id="GO:0005737">
    <property type="term" value="C:cytoplasm"/>
    <property type="evidence" value="ECO:0007669"/>
    <property type="project" value="UniProtKB-SubCell"/>
</dbReference>
<evidence type="ECO:0000256" key="7">
    <source>
        <dbReference type="HAMAP-Rule" id="MF_00333"/>
    </source>
</evidence>
<keyword evidence="6 7" id="KW-0627">Porphyrin biosynthesis</keyword>
<dbReference type="GO" id="GO:0006782">
    <property type="term" value="P:protoporphyrinogen IX biosynthetic process"/>
    <property type="evidence" value="ECO:0007669"/>
    <property type="project" value="UniProtKB-UniRule"/>
</dbReference>
<dbReference type="PANTHER" id="PTHR10755:SF0">
    <property type="entry name" value="OXYGEN-DEPENDENT COPROPORPHYRINOGEN-III OXIDASE, MITOCHONDRIAL"/>
    <property type="match status" value="1"/>
</dbReference>
<dbReference type="PROSITE" id="PS01021">
    <property type="entry name" value="COPROGEN_OXIDASE"/>
    <property type="match status" value="1"/>
</dbReference>
<evidence type="ECO:0000313" key="8">
    <source>
        <dbReference type="EMBL" id="SAM68307.1"/>
    </source>
</evidence>
<dbReference type="InterPro" id="IPR036406">
    <property type="entry name" value="Coprogen_oxidase_aer_sf"/>
</dbReference>
<dbReference type="NCBIfam" id="NF003727">
    <property type="entry name" value="PRK05330.1"/>
    <property type="match status" value="1"/>
</dbReference>
<comment type="catalytic activity">
    <reaction evidence="7">
        <text>coproporphyrinogen III + O2 + 2 H(+) = protoporphyrinogen IX + 2 CO2 + 2 H2O</text>
        <dbReference type="Rhea" id="RHEA:18257"/>
        <dbReference type="ChEBI" id="CHEBI:15377"/>
        <dbReference type="ChEBI" id="CHEBI:15378"/>
        <dbReference type="ChEBI" id="CHEBI:15379"/>
        <dbReference type="ChEBI" id="CHEBI:16526"/>
        <dbReference type="ChEBI" id="CHEBI:57307"/>
        <dbReference type="ChEBI" id="CHEBI:57309"/>
        <dbReference type="EC" id="1.3.3.3"/>
    </reaction>
</comment>
<comment type="subcellular location">
    <subcellularLocation>
        <location evidence="7">Cytoplasm</location>
    </subcellularLocation>
</comment>
<keyword evidence="5 7" id="KW-0350">Heme biosynthesis</keyword>
<proteinExistence type="inferred from homology"/>
<dbReference type="GO" id="GO:0004109">
    <property type="term" value="F:coproporphyrinogen oxidase activity"/>
    <property type="evidence" value="ECO:0007669"/>
    <property type="project" value="UniProtKB-UniRule"/>
</dbReference>
<dbReference type="Pfam" id="PF01218">
    <property type="entry name" value="Coprogen_oxidas"/>
    <property type="match status" value="1"/>
</dbReference>
<feature type="binding site" evidence="7">
    <location>
        <position position="114"/>
    </location>
    <ligand>
        <name>a divalent metal cation</name>
        <dbReference type="ChEBI" id="CHEBI:60240"/>
    </ligand>
</feature>
<keyword evidence="7" id="KW-0479">Metal-binding</keyword>
<comment type="cofactor">
    <cofactor evidence="7">
        <name>a divalent metal cation</name>
        <dbReference type="ChEBI" id="CHEBI:60240"/>
    </cofactor>
</comment>
<dbReference type="UniPathway" id="UPA00251">
    <property type="reaction ID" value="UER00322"/>
</dbReference>
<dbReference type="HAMAP" id="MF_00333">
    <property type="entry name" value="Coprogen_oxidas"/>
    <property type="match status" value="1"/>
</dbReference>
<dbReference type="GO" id="GO:0042803">
    <property type="term" value="F:protein homodimerization activity"/>
    <property type="evidence" value="ECO:0007669"/>
    <property type="project" value="UniProtKB-UniRule"/>
</dbReference>
<evidence type="ECO:0000313" key="9">
    <source>
        <dbReference type="Proteomes" id="UP000190837"/>
    </source>
</evidence>
<feature type="binding site" evidence="7">
    <location>
        <begin position="266"/>
        <end position="268"/>
    </location>
    <ligand>
        <name>substrate</name>
    </ligand>
</feature>
<evidence type="ECO:0000256" key="3">
    <source>
        <dbReference type="ARBA" id="ARBA00011738"/>
    </source>
</evidence>
<dbReference type="GO" id="GO:0046872">
    <property type="term" value="F:metal ion binding"/>
    <property type="evidence" value="ECO:0007669"/>
    <property type="project" value="UniProtKB-KW"/>
</dbReference>
<feature type="active site" description="Proton donor" evidence="7">
    <location>
        <position position="114"/>
    </location>
</feature>
<feature type="binding site" evidence="7">
    <location>
        <begin position="116"/>
        <end position="118"/>
    </location>
    <ligand>
        <name>substrate</name>
    </ligand>
</feature>
<dbReference type="InterPro" id="IPR001260">
    <property type="entry name" value="Coprogen_oxidase_aer"/>
</dbReference>
<dbReference type="RefSeq" id="WP_079541506.1">
    <property type="nucleotide sequence ID" value="NZ_CP171111.1"/>
</dbReference>
<dbReference type="EMBL" id="FKLO01000065">
    <property type="protein sequence ID" value="SAM68307.1"/>
    <property type="molecule type" value="Genomic_DNA"/>
</dbReference>
<dbReference type="Gene3D" id="3.40.1500.10">
    <property type="entry name" value="Coproporphyrinogen III oxidase, aerobic"/>
    <property type="match status" value="1"/>
</dbReference>
<feature type="binding site" evidence="7">
    <location>
        <position position="100"/>
    </location>
    <ligand>
        <name>substrate</name>
    </ligand>
</feature>
<feature type="site" description="Important for dimerization" evidence="7">
    <location>
        <position position="183"/>
    </location>
</feature>
<evidence type="ECO:0000256" key="5">
    <source>
        <dbReference type="ARBA" id="ARBA00023133"/>
    </source>
</evidence>
<name>A0A1C3H5M8_9GAMM</name>
<sequence length="319" mass="35565">MSITPTQIDAFARFLDDLQRRITDALAAEDGQPFRRDVWQRDGADGGLRGHGVTMVLKNGAVIEQGGVNVSVVHGATLPAVATEKRPQLAGCAFSALGLSLVIHPRNPYVPTSHANIRLFVARDGETVRAWWFGGGFDLTPFYPFDDDCRAWHAAAAAACAPYGAAYYPRFKAWCDRYFYLPHRGETRGIGGIFFDDFHELPFADACAFTQGVGEAYLAAYLPIVRARKNTAYGAREREFQLYRRGRYVEFNLLYDRGTHFGLQSGGRAESILMSLPPAVRFEYDYQPPAGSREVHLADYLKPRDWLTPPPSPTPDNPR</sequence>
<keyword evidence="7" id="KW-0963">Cytoplasm</keyword>
<dbReference type="InterPro" id="IPR018375">
    <property type="entry name" value="Coprogen_oxidase_CS"/>
</dbReference>
<gene>
    <name evidence="7" type="primary">hemF</name>
    <name evidence="8" type="ORF">CHUV0807_1905</name>
</gene>
<evidence type="ECO:0000256" key="6">
    <source>
        <dbReference type="ARBA" id="ARBA00023244"/>
    </source>
</evidence>
<reference evidence="9" key="1">
    <citation type="submission" date="2016-04" db="EMBL/GenBank/DDBJ databases">
        <authorList>
            <person name="Tagini F."/>
        </authorList>
    </citation>
    <scope>NUCLEOTIDE SEQUENCE [LARGE SCALE GENOMIC DNA]</scope>
    <source>
        <strain evidence="9">CHUV0807</strain>
    </source>
</reference>
<dbReference type="AlphaFoldDB" id="A0A1C3H5M8"/>
<keyword evidence="4 7" id="KW-0560">Oxidoreductase</keyword>
<comment type="pathway">
    <text evidence="1 7">Porphyrin-containing compound metabolism; protoporphyrin-IX biosynthesis; protoporphyrinogen-IX from coproporphyrinogen-III (O2 route): step 1/1.</text>
</comment>
<protein>
    <recommendedName>
        <fullName evidence="7">Oxygen-dependent coproporphyrinogen-III oxidase</fullName>
        <shortName evidence="7">CPO</shortName>
        <shortName evidence="7">Coprogen oxidase</shortName>
        <shortName evidence="7">Coproporphyrinogenase</shortName>
        <ecNumber evidence="7">1.3.3.3</ecNumber>
    </recommendedName>
</protein>
<dbReference type="PANTHER" id="PTHR10755">
    <property type="entry name" value="COPROPORPHYRINOGEN III OXIDASE, MITOCHONDRIAL"/>
    <property type="match status" value="1"/>
</dbReference>
<comment type="similarity">
    <text evidence="2 7">Belongs to the aerobic coproporphyrinogen-III oxidase family.</text>
</comment>
<feature type="binding site" evidence="7">
    <location>
        <position position="104"/>
    </location>
    <ligand>
        <name>a divalent metal cation</name>
        <dbReference type="ChEBI" id="CHEBI:60240"/>
    </ligand>
</feature>
<dbReference type="PRINTS" id="PR00073">
    <property type="entry name" value="COPRGNOXDASE"/>
</dbReference>
<feature type="binding site" evidence="7">
    <location>
        <position position="183"/>
    </location>
    <ligand>
        <name>a divalent metal cation</name>
        <dbReference type="ChEBI" id="CHEBI:60240"/>
    </ligand>
</feature>
<feature type="region of interest" description="Important for dimerization" evidence="7">
    <location>
        <begin position="248"/>
        <end position="283"/>
    </location>
</feature>
<comment type="subunit">
    <text evidence="3 7">Homodimer.</text>
</comment>
<evidence type="ECO:0000256" key="4">
    <source>
        <dbReference type="ARBA" id="ARBA00023002"/>
    </source>
</evidence>